<dbReference type="AlphaFoldDB" id="A0AAJ0H5T0"/>
<accession>A0AAJ0H5T0</accession>
<gene>
    <name evidence="2" type="ORF">B0T25DRAFT_363708</name>
</gene>
<name>A0AAJ0H5T0_9PEZI</name>
<evidence type="ECO:0000256" key="1">
    <source>
        <dbReference type="SAM" id="SignalP"/>
    </source>
</evidence>
<evidence type="ECO:0000313" key="2">
    <source>
        <dbReference type="EMBL" id="KAK3339808.1"/>
    </source>
</evidence>
<feature type="signal peptide" evidence="1">
    <location>
        <begin position="1"/>
        <end position="27"/>
    </location>
</feature>
<evidence type="ECO:0000313" key="3">
    <source>
        <dbReference type="Proteomes" id="UP001275084"/>
    </source>
</evidence>
<reference evidence="2" key="2">
    <citation type="submission" date="2023-06" db="EMBL/GenBank/DDBJ databases">
        <authorList>
            <consortium name="Lawrence Berkeley National Laboratory"/>
            <person name="Haridas S."/>
            <person name="Hensen N."/>
            <person name="Bonometti L."/>
            <person name="Westerberg I."/>
            <person name="Brannstrom I.O."/>
            <person name="Guillou S."/>
            <person name="Cros-Aarteil S."/>
            <person name="Calhoun S."/>
            <person name="Kuo A."/>
            <person name="Mondo S."/>
            <person name="Pangilinan J."/>
            <person name="Riley R."/>
            <person name="Labutti K."/>
            <person name="Andreopoulos B."/>
            <person name="Lipzen A."/>
            <person name="Chen C."/>
            <person name="Yanf M."/>
            <person name="Daum C."/>
            <person name="Ng V."/>
            <person name="Clum A."/>
            <person name="Steindorff A."/>
            <person name="Ohm R."/>
            <person name="Martin F."/>
            <person name="Silar P."/>
            <person name="Natvig D."/>
            <person name="Lalanne C."/>
            <person name="Gautier V."/>
            <person name="Ament-Velasquez S.L."/>
            <person name="Kruys A."/>
            <person name="Hutchinson M.I."/>
            <person name="Powell A.J."/>
            <person name="Barry K."/>
            <person name="Miller A.N."/>
            <person name="Grigoriev I.V."/>
            <person name="Debuchy R."/>
            <person name="Gladieux P."/>
            <person name="Thoren M.H."/>
            <person name="Johannesson H."/>
        </authorList>
    </citation>
    <scope>NUCLEOTIDE SEQUENCE</scope>
    <source>
        <strain evidence="2">CBS 955.72</strain>
    </source>
</reference>
<keyword evidence="1" id="KW-0732">Signal</keyword>
<protein>
    <submittedName>
        <fullName evidence="2">Uncharacterized protein</fullName>
    </submittedName>
</protein>
<comment type="caution">
    <text evidence="2">The sequence shown here is derived from an EMBL/GenBank/DDBJ whole genome shotgun (WGS) entry which is preliminary data.</text>
</comment>
<dbReference type="Proteomes" id="UP001275084">
    <property type="component" value="Unassembled WGS sequence"/>
</dbReference>
<organism evidence="2 3">
    <name type="scientific">Lasiosphaeria hispida</name>
    <dbReference type="NCBI Taxonomy" id="260671"/>
    <lineage>
        <taxon>Eukaryota</taxon>
        <taxon>Fungi</taxon>
        <taxon>Dikarya</taxon>
        <taxon>Ascomycota</taxon>
        <taxon>Pezizomycotina</taxon>
        <taxon>Sordariomycetes</taxon>
        <taxon>Sordariomycetidae</taxon>
        <taxon>Sordariales</taxon>
        <taxon>Lasiosphaeriaceae</taxon>
        <taxon>Lasiosphaeria</taxon>
    </lineage>
</organism>
<keyword evidence="3" id="KW-1185">Reference proteome</keyword>
<sequence length="204" mass="22777">MGVQGAKNDSFAFALLFVPSLLTEVGIGPLSSIPSLSHPRNMFQDPQTQMAPPSTPPTLFFNLPKRQSLSKRSILHRPRIRTHRRILGLGQKTFRLPSPNEGACLMMLHQAGNQDQRCHQDHQDAALLLFATRRLWISGLARSKWLEGLRIRTSWRTRARPSGCTCEALRTWMDISGRCLPCLGPRGTEKGLACDVWGAGENPE</sequence>
<reference evidence="2" key="1">
    <citation type="journal article" date="2023" name="Mol. Phylogenet. Evol.">
        <title>Genome-scale phylogeny and comparative genomics of the fungal order Sordariales.</title>
        <authorList>
            <person name="Hensen N."/>
            <person name="Bonometti L."/>
            <person name="Westerberg I."/>
            <person name="Brannstrom I.O."/>
            <person name="Guillou S."/>
            <person name="Cros-Aarteil S."/>
            <person name="Calhoun S."/>
            <person name="Haridas S."/>
            <person name="Kuo A."/>
            <person name="Mondo S."/>
            <person name="Pangilinan J."/>
            <person name="Riley R."/>
            <person name="LaButti K."/>
            <person name="Andreopoulos B."/>
            <person name="Lipzen A."/>
            <person name="Chen C."/>
            <person name="Yan M."/>
            <person name="Daum C."/>
            <person name="Ng V."/>
            <person name="Clum A."/>
            <person name="Steindorff A."/>
            <person name="Ohm R.A."/>
            <person name="Martin F."/>
            <person name="Silar P."/>
            <person name="Natvig D.O."/>
            <person name="Lalanne C."/>
            <person name="Gautier V."/>
            <person name="Ament-Velasquez S.L."/>
            <person name="Kruys A."/>
            <person name="Hutchinson M.I."/>
            <person name="Powell A.J."/>
            <person name="Barry K."/>
            <person name="Miller A.N."/>
            <person name="Grigoriev I.V."/>
            <person name="Debuchy R."/>
            <person name="Gladieux P."/>
            <person name="Hiltunen Thoren M."/>
            <person name="Johannesson H."/>
        </authorList>
    </citation>
    <scope>NUCLEOTIDE SEQUENCE</scope>
    <source>
        <strain evidence="2">CBS 955.72</strain>
    </source>
</reference>
<dbReference type="EMBL" id="JAUIQD010000009">
    <property type="protein sequence ID" value="KAK3339808.1"/>
    <property type="molecule type" value="Genomic_DNA"/>
</dbReference>
<proteinExistence type="predicted"/>
<feature type="chain" id="PRO_5042605576" evidence="1">
    <location>
        <begin position="28"/>
        <end position="204"/>
    </location>
</feature>